<dbReference type="RefSeq" id="WP_072854150.1">
    <property type="nucleotide sequence ID" value="NZ_FQVI01000025.1"/>
</dbReference>
<dbReference type="STRING" id="1122155.SAMN02745158_03585"/>
<dbReference type="EMBL" id="FQVI01000025">
    <property type="protein sequence ID" value="SHF39706.1"/>
    <property type="molecule type" value="Genomic_DNA"/>
</dbReference>
<evidence type="ECO:0000313" key="4">
    <source>
        <dbReference type="EMBL" id="SHF39706.1"/>
    </source>
</evidence>
<sequence length="218" mass="25502">MARNKYPEETIQKILDVSYRLFLEKGYEHTSIQDIVQAIGMSKGAIYHHFKSKDEILERICEQYYSDVQWLHDILEDPSLNGLEKLKKIYYYELDDEKKRSYDIIALPMLKNPNMIVMQLQEAIHETGPLLSKLIEEGNADGSMHVKYPRQLAETMILLVNIWISPGCIPVTREDFFKKILFYQDMLEKLGLPLIDDEFVDVCMGYYDAVFSSVSWDT</sequence>
<evidence type="ECO:0000256" key="1">
    <source>
        <dbReference type="ARBA" id="ARBA00023125"/>
    </source>
</evidence>
<feature type="DNA-binding region" description="H-T-H motif" evidence="2">
    <location>
        <begin position="31"/>
        <end position="50"/>
    </location>
</feature>
<organism evidence="4 5">
    <name type="scientific">Lactonifactor longoviformis DSM 17459</name>
    <dbReference type="NCBI Taxonomy" id="1122155"/>
    <lineage>
        <taxon>Bacteria</taxon>
        <taxon>Bacillati</taxon>
        <taxon>Bacillota</taxon>
        <taxon>Clostridia</taxon>
        <taxon>Eubacteriales</taxon>
        <taxon>Clostridiaceae</taxon>
        <taxon>Lactonifactor</taxon>
    </lineage>
</organism>
<dbReference type="Pfam" id="PF00440">
    <property type="entry name" value="TetR_N"/>
    <property type="match status" value="1"/>
</dbReference>
<dbReference type="SUPFAM" id="SSF46689">
    <property type="entry name" value="Homeodomain-like"/>
    <property type="match status" value="1"/>
</dbReference>
<dbReference type="GO" id="GO:0003677">
    <property type="term" value="F:DNA binding"/>
    <property type="evidence" value="ECO:0007669"/>
    <property type="project" value="UniProtKB-UniRule"/>
</dbReference>
<reference evidence="4 5" key="1">
    <citation type="submission" date="2016-11" db="EMBL/GenBank/DDBJ databases">
        <authorList>
            <person name="Jaros S."/>
            <person name="Januszkiewicz K."/>
            <person name="Wedrychowicz H."/>
        </authorList>
    </citation>
    <scope>NUCLEOTIDE SEQUENCE [LARGE SCALE GENOMIC DNA]</scope>
    <source>
        <strain evidence="4 5">DSM 17459</strain>
    </source>
</reference>
<gene>
    <name evidence="4" type="ORF">SAMN02745158_03585</name>
</gene>
<dbReference type="OrthoDB" id="9814200at2"/>
<dbReference type="PANTHER" id="PTHR43479">
    <property type="entry name" value="ACREF/ENVCD OPERON REPRESSOR-RELATED"/>
    <property type="match status" value="1"/>
</dbReference>
<dbReference type="AlphaFoldDB" id="A0A1M5BBE4"/>
<evidence type="ECO:0000259" key="3">
    <source>
        <dbReference type="PROSITE" id="PS50977"/>
    </source>
</evidence>
<dbReference type="InterPro" id="IPR050624">
    <property type="entry name" value="HTH-type_Tx_Regulator"/>
</dbReference>
<dbReference type="Proteomes" id="UP000184245">
    <property type="component" value="Unassembled WGS sequence"/>
</dbReference>
<dbReference type="PANTHER" id="PTHR43479:SF11">
    <property type="entry name" value="ACREF_ENVCD OPERON REPRESSOR-RELATED"/>
    <property type="match status" value="1"/>
</dbReference>
<feature type="domain" description="HTH tetR-type" evidence="3">
    <location>
        <begin position="8"/>
        <end position="68"/>
    </location>
</feature>
<evidence type="ECO:0000256" key="2">
    <source>
        <dbReference type="PROSITE-ProRule" id="PRU00335"/>
    </source>
</evidence>
<name>A0A1M5BBE4_9CLOT</name>
<accession>A0A1M5BBE4</accession>
<dbReference type="InterPro" id="IPR001647">
    <property type="entry name" value="HTH_TetR"/>
</dbReference>
<dbReference type="PROSITE" id="PS50977">
    <property type="entry name" value="HTH_TETR_2"/>
    <property type="match status" value="1"/>
</dbReference>
<dbReference type="InterPro" id="IPR009057">
    <property type="entry name" value="Homeodomain-like_sf"/>
</dbReference>
<keyword evidence="1 2" id="KW-0238">DNA-binding</keyword>
<evidence type="ECO:0000313" key="5">
    <source>
        <dbReference type="Proteomes" id="UP000184245"/>
    </source>
</evidence>
<protein>
    <submittedName>
        <fullName evidence="4">Transcriptional regulator, TetR family</fullName>
    </submittedName>
</protein>
<proteinExistence type="predicted"/>
<keyword evidence="5" id="KW-1185">Reference proteome</keyword>
<dbReference type="Gene3D" id="1.10.357.10">
    <property type="entry name" value="Tetracycline Repressor, domain 2"/>
    <property type="match status" value="1"/>
</dbReference>
<dbReference type="PRINTS" id="PR00455">
    <property type="entry name" value="HTHTETR"/>
</dbReference>